<gene>
    <name evidence="10" type="ORF">MAM1_0033d02515</name>
</gene>
<evidence type="ECO:0000256" key="2">
    <source>
        <dbReference type="ARBA" id="ARBA00007815"/>
    </source>
</evidence>
<accession>A0A0C9M7N9</accession>
<dbReference type="InterPro" id="IPR040260">
    <property type="entry name" value="RFA2-like"/>
</dbReference>
<dbReference type="GO" id="GO:0000724">
    <property type="term" value="P:double-strand break repair via homologous recombination"/>
    <property type="evidence" value="ECO:0007669"/>
    <property type="project" value="TreeGrafter"/>
</dbReference>
<dbReference type="AlphaFoldDB" id="A0A0C9M7N9"/>
<evidence type="ECO:0000256" key="4">
    <source>
        <dbReference type="ARBA" id="ARBA00023125"/>
    </source>
</evidence>
<evidence type="ECO:0000256" key="6">
    <source>
        <dbReference type="PIRSR" id="PIRSR036949-1"/>
    </source>
</evidence>
<feature type="domain" description="Replication protein A C-terminal" evidence="9">
    <location>
        <begin position="188"/>
        <end position="247"/>
    </location>
</feature>
<dbReference type="PIRSF" id="PIRSF036949">
    <property type="entry name" value="RPA32"/>
    <property type="match status" value="1"/>
</dbReference>
<dbReference type="CDD" id="cd04478">
    <property type="entry name" value="RPA2_DBD_D"/>
    <property type="match status" value="1"/>
</dbReference>
<keyword evidence="3" id="KW-0235">DNA replication</keyword>
<dbReference type="GO" id="GO:0035861">
    <property type="term" value="C:site of double-strand break"/>
    <property type="evidence" value="ECO:0007669"/>
    <property type="project" value="EnsemblFungi"/>
</dbReference>
<dbReference type="SUPFAM" id="SSF46785">
    <property type="entry name" value="Winged helix' DNA-binding domain"/>
    <property type="match status" value="1"/>
</dbReference>
<name>A0A0C9M7N9_9FUNG</name>
<feature type="cross-link" description="Glycyl lysine isopeptide (Lys-Gly) (interchain with G-Cter in ubiquitin)" evidence="6">
    <location>
        <position position="30"/>
    </location>
</feature>
<evidence type="ECO:0000256" key="1">
    <source>
        <dbReference type="ARBA" id="ARBA00004123"/>
    </source>
</evidence>
<dbReference type="SUPFAM" id="SSF50249">
    <property type="entry name" value="Nucleic acid-binding proteins"/>
    <property type="match status" value="1"/>
</dbReference>
<evidence type="ECO:0000256" key="3">
    <source>
        <dbReference type="ARBA" id="ARBA00022705"/>
    </source>
</evidence>
<evidence type="ECO:0000313" key="11">
    <source>
        <dbReference type="Proteomes" id="UP000053815"/>
    </source>
</evidence>
<comment type="similarity">
    <text evidence="2">Belongs to the replication factor A protein 2 family.</text>
</comment>
<protein>
    <submittedName>
        <fullName evidence="10">Single-stranded DNA binding protein Ssb2</fullName>
    </submittedName>
</protein>
<evidence type="ECO:0000259" key="9">
    <source>
        <dbReference type="Pfam" id="PF08784"/>
    </source>
</evidence>
<feature type="cross-link" description="Glycyl lysine isopeptide (Lys-Gly) (interchain with G-Cter in ubiquitin)" evidence="6">
    <location>
        <position position="29"/>
    </location>
</feature>
<dbReference type="PANTHER" id="PTHR13989">
    <property type="entry name" value="REPLICATION PROTEIN A-RELATED"/>
    <property type="match status" value="1"/>
</dbReference>
<evidence type="ECO:0000256" key="7">
    <source>
        <dbReference type="SAM" id="MobiDB-lite"/>
    </source>
</evidence>
<evidence type="ECO:0000313" key="10">
    <source>
        <dbReference type="EMBL" id="GAN03064.1"/>
    </source>
</evidence>
<dbReference type="InterPro" id="IPR014646">
    <property type="entry name" value="Rfa2/RPA32"/>
</dbReference>
<dbReference type="GO" id="GO:0003697">
    <property type="term" value="F:single-stranded DNA binding"/>
    <property type="evidence" value="ECO:0007669"/>
    <property type="project" value="EnsemblFungi"/>
</dbReference>
<dbReference type="GO" id="GO:0005736">
    <property type="term" value="C:RNA polymerase I complex"/>
    <property type="evidence" value="ECO:0007669"/>
    <property type="project" value="EnsemblFungi"/>
</dbReference>
<evidence type="ECO:0000259" key="8">
    <source>
        <dbReference type="Pfam" id="PF01336"/>
    </source>
</evidence>
<keyword evidence="4" id="KW-0238">DNA-binding</keyword>
<feature type="compositionally biased region" description="Low complexity" evidence="7">
    <location>
        <begin position="9"/>
        <end position="28"/>
    </location>
</feature>
<dbReference type="GO" id="GO:0000781">
    <property type="term" value="C:chromosome, telomeric region"/>
    <property type="evidence" value="ECO:0007669"/>
    <property type="project" value="TreeGrafter"/>
</dbReference>
<feature type="region of interest" description="Disordered" evidence="7">
    <location>
        <begin position="1"/>
        <end position="33"/>
    </location>
</feature>
<reference evidence="10" key="1">
    <citation type="submission" date="2014-09" db="EMBL/GenBank/DDBJ databases">
        <title>Draft genome sequence of an oleaginous Mucoromycotina fungus Mucor ambiguus NBRC6742.</title>
        <authorList>
            <person name="Takeda I."/>
            <person name="Yamane N."/>
            <person name="Morita T."/>
            <person name="Tamano K."/>
            <person name="Machida M."/>
            <person name="Baker S."/>
            <person name="Koike H."/>
        </authorList>
    </citation>
    <scope>NUCLEOTIDE SEQUENCE</scope>
    <source>
        <strain evidence="10">NBRC 6742</strain>
    </source>
</reference>
<dbReference type="Gene3D" id="2.40.50.140">
    <property type="entry name" value="Nucleic acid-binding proteins"/>
    <property type="match status" value="1"/>
</dbReference>
<proteinExistence type="inferred from homology"/>
<dbReference type="InterPro" id="IPR004365">
    <property type="entry name" value="NA-bd_OB_tRNA"/>
</dbReference>
<dbReference type="GO" id="GO:0006289">
    <property type="term" value="P:nucleotide-excision repair"/>
    <property type="evidence" value="ECO:0007669"/>
    <property type="project" value="TreeGrafter"/>
</dbReference>
<dbReference type="InterPro" id="IPR012340">
    <property type="entry name" value="NA-bd_OB-fold"/>
</dbReference>
<dbReference type="EMBL" id="DF836322">
    <property type="protein sequence ID" value="GAN03064.1"/>
    <property type="molecule type" value="Genomic_DNA"/>
</dbReference>
<keyword evidence="5" id="KW-0539">Nucleus</keyword>
<dbReference type="Proteomes" id="UP000053815">
    <property type="component" value="Unassembled WGS sequence"/>
</dbReference>
<dbReference type="Pfam" id="PF01336">
    <property type="entry name" value="tRNA_anti-codon"/>
    <property type="match status" value="1"/>
</dbReference>
<dbReference type="InterPro" id="IPR014892">
    <property type="entry name" value="RPA_C"/>
</dbReference>
<dbReference type="InterPro" id="IPR036390">
    <property type="entry name" value="WH_DNA-bd_sf"/>
</dbReference>
<dbReference type="Pfam" id="PF08784">
    <property type="entry name" value="RPA_C"/>
    <property type="match status" value="1"/>
</dbReference>
<feature type="domain" description="OB" evidence="8">
    <location>
        <begin position="71"/>
        <end position="148"/>
    </location>
</feature>
<dbReference type="OrthoDB" id="25571at2759"/>
<dbReference type="Gene3D" id="1.10.10.10">
    <property type="entry name" value="Winged helix-like DNA-binding domain superfamily/Winged helix DNA-binding domain"/>
    <property type="match status" value="1"/>
</dbReference>
<organism evidence="10">
    <name type="scientific">Mucor ambiguus</name>
    <dbReference type="NCBI Taxonomy" id="91626"/>
    <lineage>
        <taxon>Eukaryota</taxon>
        <taxon>Fungi</taxon>
        <taxon>Fungi incertae sedis</taxon>
        <taxon>Mucoromycota</taxon>
        <taxon>Mucoromycotina</taxon>
        <taxon>Mucoromycetes</taxon>
        <taxon>Mucorales</taxon>
        <taxon>Mucorineae</taxon>
        <taxon>Mucoraceae</taxon>
        <taxon>Mucor</taxon>
    </lineage>
</organism>
<comment type="subcellular location">
    <subcellularLocation>
        <location evidence="1">Nucleus</location>
    </subcellularLocation>
</comment>
<dbReference type="GO" id="GO:0006260">
    <property type="term" value="P:DNA replication"/>
    <property type="evidence" value="ECO:0007669"/>
    <property type="project" value="UniProtKB-KW"/>
</dbReference>
<evidence type="ECO:0000256" key="5">
    <source>
        <dbReference type="ARBA" id="ARBA00023242"/>
    </source>
</evidence>
<dbReference type="InterPro" id="IPR036388">
    <property type="entry name" value="WH-like_DNA-bd_sf"/>
</dbReference>
<dbReference type="GO" id="GO:0005662">
    <property type="term" value="C:DNA replication factor A complex"/>
    <property type="evidence" value="ECO:0007669"/>
    <property type="project" value="EnsemblFungi"/>
</dbReference>
<sequence>MSFSNNSGGYMDNSYDNSSNNTNGTGYTKKPLGEQTIRPLTIRQIKGATSPQESTFRIDNSNVTQDVCQITFIGVIRAIQELATNYVYTIEDGTGAIDVRKWSDNPTESPDDADARRELLVDTYVRVNGRLNSFSNRISVVAHQMRPITDFNELTFHFLDAINTHLMFTKSGSSQYKTDHMQIDGPAAAVTLNDKVSQAIKEFDSSEEGASVDQLVQKFRGMHTESEIRDSIDYLLTDGQCYATIDSEHLKSCLP</sequence>
<keyword evidence="11" id="KW-1185">Reference proteome</keyword>
<dbReference type="STRING" id="91626.A0A0C9M7N9"/>
<dbReference type="PANTHER" id="PTHR13989:SF16">
    <property type="entry name" value="REPLICATION PROTEIN A2"/>
    <property type="match status" value="1"/>
</dbReference>